<dbReference type="SUPFAM" id="SSF53756">
    <property type="entry name" value="UDP-Glycosyltransferase/glycogen phosphorylase"/>
    <property type="match status" value="1"/>
</dbReference>
<evidence type="ECO:0000256" key="4">
    <source>
        <dbReference type="ARBA" id="ARBA00022679"/>
    </source>
</evidence>
<dbReference type="SUPFAM" id="SSF50729">
    <property type="entry name" value="PH domain-like"/>
    <property type="match status" value="1"/>
</dbReference>
<dbReference type="Pfam" id="PF03033">
    <property type="entry name" value="Glyco_transf_28"/>
    <property type="match status" value="1"/>
</dbReference>
<dbReference type="PANTHER" id="PTHR48050">
    <property type="entry name" value="STEROL 3-BETA-GLUCOSYLTRANSFERASE"/>
    <property type="match status" value="1"/>
</dbReference>
<feature type="compositionally biased region" description="Polar residues" evidence="8">
    <location>
        <begin position="411"/>
        <end position="430"/>
    </location>
</feature>
<comment type="catalytic activity">
    <reaction evidence="6">
        <text>ergosterol + UDP-alpha-D-glucose = ergosteryl 3-beta-D-glucoside + UDP + H(+)</text>
        <dbReference type="Rhea" id="RHEA:61836"/>
        <dbReference type="ChEBI" id="CHEBI:15378"/>
        <dbReference type="ChEBI" id="CHEBI:16933"/>
        <dbReference type="ChEBI" id="CHEBI:52973"/>
        <dbReference type="ChEBI" id="CHEBI:58223"/>
        <dbReference type="ChEBI" id="CHEBI:58885"/>
    </reaction>
    <physiologicalReaction direction="left-to-right" evidence="6">
        <dbReference type="Rhea" id="RHEA:61837"/>
    </physiologicalReaction>
</comment>
<dbReference type="InterPro" id="IPR010610">
    <property type="entry name" value="EryCIII-like_C"/>
</dbReference>
<evidence type="ECO:0000313" key="11">
    <source>
        <dbReference type="Proteomes" id="UP000654370"/>
    </source>
</evidence>
<keyword evidence="11" id="KW-1185">Reference proteome</keyword>
<dbReference type="PANTHER" id="PTHR48050:SF25">
    <property type="entry name" value="STEROL 3-BETA-GLUCOSYLTRANSFERASE"/>
    <property type="match status" value="1"/>
</dbReference>
<dbReference type="EMBL" id="JAEPQZ010000007">
    <property type="protein sequence ID" value="KAG2179075.1"/>
    <property type="molecule type" value="Genomic_DNA"/>
</dbReference>
<dbReference type="GO" id="GO:0016125">
    <property type="term" value="P:sterol metabolic process"/>
    <property type="evidence" value="ECO:0007669"/>
    <property type="project" value="TreeGrafter"/>
</dbReference>
<feature type="non-terminal residue" evidence="10">
    <location>
        <position position="1"/>
    </location>
</feature>
<gene>
    <name evidence="10" type="ORF">INT43_001925</name>
</gene>
<dbReference type="InterPro" id="IPR011993">
    <property type="entry name" value="PH-like_dom_sf"/>
</dbReference>
<feature type="region of interest" description="Disordered" evidence="8">
    <location>
        <begin position="79"/>
        <end position="100"/>
    </location>
</feature>
<evidence type="ECO:0000256" key="2">
    <source>
        <dbReference type="ARBA" id="ARBA00012650"/>
    </source>
</evidence>
<feature type="compositionally biased region" description="Acidic residues" evidence="8">
    <location>
        <begin position="1"/>
        <end position="10"/>
    </location>
</feature>
<dbReference type="InterPro" id="IPR050426">
    <property type="entry name" value="Glycosyltransferase_28"/>
</dbReference>
<dbReference type="SMART" id="SM00233">
    <property type="entry name" value="PH"/>
    <property type="match status" value="1"/>
</dbReference>
<evidence type="ECO:0000259" key="9">
    <source>
        <dbReference type="PROSITE" id="PS50003"/>
    </source>
</evidence>
<keyword evidence="4" id="KW-0808">Transferase</keyword>
<comment type="caution">
    <text evidence="10">The sequence shown here is derived from an EMBL/GenBank/DDBJ whole genome shotgun (WGS) entry which is preliminary data.</text>
</comment>
<dbReference type="Gene3D" id="2.30.29.30">
    <property type="entry name" value="Pleckstrin-homology domain (PH domain)/Phosphotyrosine-binding domain (PTB)"/>
    <property type="match status" value="2"/>
</dbReference>
<dbReference type="FunFam" id="3.40.50.2000:FF:000009">
    <property type="entry name" value="Sterol 3-beta-glucosyltransferase UGT80A2"/>
    <property type="match status" value="1"/>
</dbReference>
<evidence type="ECO:0000256" key="7">
    <source>
        <dbReference type="ARBA" id="ARBA00049453"/>
    </source>
</evidence>
<dbReference type="InterPro" id="IPR004182">
    <property type="entry name" value="GRAM"/>
</dbReference>
<sequence length="1183" mass="132968">IDNPEEEEGLKEDTPPPITDLGQSIYAIYPDVVLSQSSENEGELALVKSHSNTRSNVTLKELLAEAAEGNIDVQTSRYEMNDDRPRISEHRDPRSSSQQFKELSIPEKMQVIFKLPKPEELLGAGFLYLTEGHLCFYASLPNNQQKIQKSGFLKVKAANKAKTFSRCYFELKNDVLSWYENAADTYCPLGKVDLKYALDIKHSKRREHGFRIITMNKTWQLQADTKASMVEWINMLQRGIFKAKNSGPSLKTMLPFDKIFDVEKTDAFGFQQFIKIRAVGIDDNFTMDEFYFAYFSDINATYEKIKSTWSISQQVIANKDDSLSDSRQQEAQPTPSESQIGSEESSDISPALSISDLYDIDERARASSSRSTSASNLMNAATSSTSAVTSAVANAFAIPSAIKGFLGGKSMSTSTQTLDRTDSSQGTSGKQVAEADNVKDLDQLALSDGSSSEEEDAAMIDWLNDKRRSGLKLVYGLLGGSNSNMSETAGYDSGRSPSSDNSHKGHYPSSILSQDDDGIDARARENFRKYFVLPEIEELLAVYRCSFMKTLPCYGKLYISPNYICFNSRALATRAKFIVPISDVATVQKLRSKGYIFYGLSILTHNKKELFLEFASMTKRNSCFARLFMLNRNTTSVEEEPELLLEKSKTWEAKFTEEDRNQQAKHVSLPHQLMGGLPFLQGSIHDQTFEVPETPLHFTCLTIGTRGDVQPYIALCKGLMAKGHRCRIATHDEYKEWIEEHQIEFCSVGGDPGELMRICVENGFFTMNFIREGLKLFSTWFEGLLQASWTACQGTDVLIESPSAMIGVHMAEKLEIPYFRAFPMPWTRTRSFPHPFATPNTPKGRIYNDMTYVLIDHIMWRGTSTQINNFRRQVLQLPATTFEKLQMWRVPFLYCFSPSIVPSPLDWMDWVHCTGYWFLDNPQTNWQPDEKLLEFLNNENDQRPIIYVGFGSIIVPDPDEITKVISESVLKAGVRAIISKGWSSRLQDKAHGLETNEASIQNRKTHEESLQVQNDHPGSIFWVKSVPHDWLFPKMSGVVHHGGAGTTAAGLRAGVPTIVKPFFGDQFFWGERLEEMGIGLCIKNLTIDDLANAIKLITTDESMKKTSRLVGEKIRAENGVNTAIQCIYRDLDVAKQRTLSSAQAHVEDDPLSSPPQDDQDWLIVDGAATPYSATSIPSNETPQ</sequence>
<feature type="compositionally biased region" description="Basic and acidic residues" evidence="8">
    <location>
        <begin position="79"/>
        <end position="94"/>
    </location>
</feature>
<dbReference type="OrthoDB" id="10261837at2759"/>
<reference evidence="10" key="1">
    <citation type="submission" date="2020-12" db="EMBL/GenBank/DDBJ databases">
        <title>Metabolic potential, ecology and presence of endohyphal bacteria is reflected in genomic diversity of Mucoromycotina.</title>
        <authorList>
            <person name="Muszewska A."/>
            <person name="Okrasinska A."/>
            <person name="Steczkiewicz K."/>
            <person name="Drgas O."/>
            <person name="Orlowska M."/>
            <person name="Perlinska-Lenart U."/>
            <person name="Aleksandrzak-Piekarczyk T."/>
            <person name="Szatraj K."/>
            <person name="Zielenkiewicz U."/>
            <person name="Pilsyk S."/>
            <person name="Malc E."/>
            <person name="Mieczkowski P."/>
            <person name="Kruszewska J.S."/>
            <person name="Biernat P."/>
            <person name="Pawlowska J."/>
        </authorList>
    </citation>
    <scope>NUCLEOTIDE SEQUENCE</scope>
    <source>
        <strain evidence="10">WA0000067209</strain>
    </source>
</reference>
<feature type="region of interest" description="Disordered" evidence="8">
    <location>
        <begin position="1"/>
        <end position="21"/>
    </location>
</feature>
<dbReference type="InterPro" id="IPR002213">
    <property type="entry name" value="UDP_glucos_trans"/>
</dbReference>
<dbReference type="FunFam" id="3.40.50.2000:FF:000029">
    <property type="entry name" value="Sterol 3-beta-glucosyltransferase"/>
    <property type="match status" value="1"/>
</dbReference>
<dbReference type="AlphaFoldDB" id="A0A8H7UDL7"/>
<dbReference type="InterPro" id="IPR001849">
    <property type="entry name" value="PH_domain"/>
</dbReference>
<feature type="domain" description="PH" evidence="9">
    <location>
        <begin position="146"/>
        <end position="241"/>
    </location>
</feature>
<dbReference type="Pfam" id="PF00169">
    <property type="entry name" value="PH"/>
    <property type="match status" value="1"/>
</dbReference>
<organism evidence="10 11">
    <name type="scientific">Mortierella isabellina</name>
    <name type="common">Filamentous fungus</name>
    <name type="synonym">Umbelopsis isabellina</name>
    <dbReference type="NCBI Taxonomy" id="91625"/>
    <lineage>
        <taxon>Eukaryota</taxon>
        <taxon>Fungi</taxon>
        <taxon>Fungi incertae sedis</taxon>
        <taxon>Mucoromycota</taxon>
        <taxon>Mucoromycotina</taxon>
        <taxon>Umbelopsidomycetes</taxon>
        <taxon>Umbelopsidales</taxon>
        <taxon>Umbelopsidaceae</taxon>
        <taxon>Umbelopsis</taxon>
    </lineage>
</organism>
<dbReference type="GO" id="GO:0016906">
    <property type="term" value="F:sterol 3-beta-glucosyltransferase activity"/>
    <property type="evidence" value="ECO:0007669"/>
    <property type="project" value="UniProtKB-EC"/>
</dbReference>
<comment type="catalytic activity">
    <reaction evidence="7">
        <text>a sterol + UDP-alpha-D-glucose = a sterol 3-beta-D-glucoside + UDP + H(+)</text>
        <dbReference type="Rhea" id="RHEA:22724"/>
        <dbReference type="ChEBI" id="CHEBI:15378"/>
        <dbReference type="ChEBI" id="CHEBI:15889"/>
        <dbReference type="ChEBI" id="CHEBI:37424"/>
        <dbReference type="ChEBI" id="CHEBI:58223"/>
        <dbReference type="ChEBI" id="CHEBI:58885"/>
        <dbReference type="EC" id="2.4.1.173"/>
    </reaction>
    <physiologicalReaction direction="left-to-right" evidence="7">
        <dbReference type="Rhea" id="RHEA:22725"/>
    </physiologicalReaction>
</comment>
<dbReference type="CDD" id="cd03784">
    <property type="entry name" value="GT1_Gtf-like"/>
    <property type="match status" value="1"/>
</dbReference>
<evidence type="ECO:0000256" key="1">
    <source>
        <dbReference type="ARBA" id="ARBA00006962"/>
    </source>
</evidence>
<dbReference type="GO" id="GO:0005975">
    <property type="term" value="P:carbohydrate metabolic process"/>
    <property type="evidence" value="ECO:0007669"/>
    <property type="project" value="InterPro"/>
</dbReference>
<evidence type="ECO:0000313" key="10">
    <source>
        <dbReference type="EMBL" id="KAG2179075.1"/>
    </source>
</evidence>
<keyword evidence="3" id="KW-0328">Glycosyltransferase</keyword>
<protein>
    <recommendedName>
        <fullName evidence="2">sterol 3beta-glucosyltransferase</fullName>
        <ecNumber evidence="2">2.4.1.173</ecNumber>
    </recommendedName>
    <alternativeName>
        <fullName evidence="5">Autophagy-related protein 26</fullName>
    </alternativeName>
</protein>
<evidence type="ECO:0000256" key="8">
    <source>
        <dbReference type="SAM" id="MobiDB-lite"/>
    </source>
</evidence>
<name>A0A8H7UDL7_MORIS</name>
<dbReference type="Pfam" id="PF06722">
    <property type="entry name" value="EryCIII-like_C"/>
    <property type="match status" value="1"/>
</dbReference>
<dbReference type="Pfam" id="PF02893">
    <property type="entry name" value="GRAM"/>
    <property type="match status" value="1"/>
</dbReference>
<feature type="region of interest" description="Disordered" evidence="8">
    <location>
        <begin position="486"/>
        <end position="515"/>
    </location>
</feature>
<comment type="similarity">
    <text evidence="1">Belongs to the glycosyltransferase 28 family.</text>
</comment>
<dbReference type="Gene3D" id="3.40.50.2000">
    <property type="entry name" value="Glycogen Phosphorylase B"/>
    <property type="match status" value="2"/>
</dbReference>
<accession>A0A8H7UDL7</accession>
<proteinExistence type="inferred from homology"/>
<feature type="compositionally biased region" description="Polar residues" evidence="8">
    <location>
        <begin position="329"/>
        <end position="343"/>
    </location>
</feature>
<dbReference type="PROSITE" id="PS50003">
    <property type="entry name" value="PH_DOMAIN"/>
    <property type="match status" value="1"/>
</dbReference>
<evidence type="ECO:0000256" key="6">
    <source>
        <dbReference type="ARBA" id="ARBA00047886"/>
    </source>
</evidence>
<feature type="region of interest" description="Disordered" evidence="8">
    <location>
        <begin position="320"/>
        <end position="348"/>
    </location>
</feature>
<dbReference type="EC" id="2.4.1.173" evidence="2"/>
<evidence type="ECO:0000256" key="3">
    <source>
        <dbReference type="ARBA" id="ARBA00022676"/>
    </source>
</evidence>
<feature type="region of interest" description="Disordered" evidence="8">
    <location>
        <begin position="411"/>
        <end position="442"/>
    </location>
</feature>
<dbReference type="Proteomes" id="UP000654370">
    <property type="component" value="Unassembled WGS sequence"/>
</dbReference>
<dbReference type="InterPro" id="IPR004276">
    <property type="entry name" value="GlycoTrans_28_N"/>
</dbReference>
<dbReference type="SMART" id="SM00568">
    <property type="entry name" value="GRAM"/>
    <property type="match status" value="2"/>
</dbReference>
<evidence type="ECO:0000256" key="5">
    <source>
        <dbReference type="ARBA" id="ARBA00029843"/>
    </source>
</evidence>